<evidence type="ECO:0000256" key="6">
    <source>
        <dbReference type="ARBA" id="ARBA00023136"/>
    </source>
</evidence>
<evidence type="ECO:0000256" key="7">
    <source>
        <dbReference type="RuleBase" id="RU363032"/>
    </source>
</evidence>
<sequence>MVSVRSQQALLRRVTAAMTQAALVSLVVIFILSPIAWLVLSSVAPPKDLLARPPRWLPWPLDLSNYYQLLLGSGEQGTTLTAFTLRAFRFSLRNSMIVASGVTLMCLALGTSAGYAFARLRMPLGQRLLYLFLLVQMVPVVVLLIPMFLVVTRLGLLDRLEMVILLLTAFHLPFVIWILRSYFLSIPVELEEAALVDGASRLQVIRHVVLPVAIPGLFAAAVYTFMQSWNAFMIPLIFTSTETKRTVTVAIAMFVGRHYTEYGLISAAGVLASLPPVLLAIFFQRYLLAGLTAGAVKG</sequence>
<organism evidence="9 10">
    <name type="scientific">Thermoflexus hugenholtzii JAD2</name>
    <dbReference type="NCBI Taxonomy" id="877466"/>
    <lineage>
        <taxon>Bacteria</taxon>
        <taxon>Bacillati</taxon>
        <taxon>Chloroflexota</taxon>
        <taxon>Thermoflexia</taxon>
        <taxon>Thermoflexales</taxon>
        <taxon>Thermoflexaceae</taxon>
        <taxon>Thermoflexus</taxon>
    </lineage>
</organism>
<evidence type="ECO:0000313" key="9">
    <source>
        <dbReference type="EMBL" id="SNB51194.1"/>
    </source>
</evidence>
<dbReference type="Proteomes" id="UP000197025">
    <property type="component" value="Unassembled WGS sequence"/>
</dbReference>
<proteinExistence type="inferred from homology"/>
<dbReference type="GO" id="GO:0055085">
    <property type="term" value="P:transmembrane transport"/>
    <property type="evidence" value="ECO:0007669"/>
    <property type="project" value="InterPro"/>
</dbReference>
<dbReference type="EMBL" id="FYEK01000003">
    <property type="protein sequence ID" value="SNB51194.1"/>
    <property type="molecule type" value="Genomic_DNA"/>
</dbReference>
<gene>
    <name evidence="9" type="ORF">SAMN02746019_00021210</name>
</gene>
<keyword evidence="6 7" id="KW-0472">Membrane</keyword>
<feature type="domain" description="ABC transmembrane type-1" evidence="8">
    <location>
        <begin position="92"/>
        <end position="283"/>
    </location>
</feature>
<evidence type="ECO:0000256" key="3">
    <source>
        <dbReference type="ARBA" id="ARBA00022475"/>
    </source>
</evidence>
<evidence type="ECO:0000313" key="10">
    <source>
        <dbReference type="Proteomes" id="UP000197025"/>
    </source>
</evidence>
<keyword evidence="5 7" id="KW-1133">Transmembrane helix</keyword>
<dbReference type="PANTHER" id="PTHR32243">
    <property type="entry name" value="MALTOSE TRANSPORT SYSTEM PERMEASE-RELATED"/>
    <property type="match status" value="1"/>
</dbReference>
<feature type="transmembrane region" description="Helical" evidence="7">
    <location>
        <begin position="21"/>
        <end position="45"/>
    </location>
</feature>
<dbReference type="InterPro" id="IPR000515">
    <property type="entry name" value="MetI-like"/>
</dbReference>
<reference evidence="10" key="1">
    <citation type="submission" date="2017-06" db="EMBL/GenBank/DDBJ databases">
        <authorList>
            <person name="Varghese N."/>
            <person name="Submissions S."/>
        </authorList>
    </citation>
    <scope>NUCLEOTIDE SEQUENCE [LARGE SCALE GENOMIC DNA]</scope>
    <source>
        <strain evidence="10">JAD2</strain>
    </source>
</reference>
<evidence type="ECO:0000256" key="2">
    <source>
        <dbReference type="ARBA" id="ARBA00022448"/>
    </source>
</evidence>
<accession>A0A212PW21</accession>
<evidence type="ECO:0000259" key="8">
    <source>
        <dbReference type="PROSITE" id="PS50928"/>
    </source>
</evidence>
<dbReference type="AlphaFoldDB" id="A0A212PW21"/>
<protein>
    <submittedName>
        <fullName evidence="9">Multiple sugar transport system permease protein</fullName>
    </submittedName>
</protein>
<feature type="transmembrane region" description="Helical" evidence="7">
    <location>
        <begin position="97"/>
        <end position="117"/>
    </location>
</feature>
<keyword evidence="2 7" id="KW-0813">Transport</keyword>
<dbReference type="Pfam" id="PF00528">
    <property type="entry name" value="BPD_transp_1"/>
    <property type="match status" value="1"/>
</dbReference>
<comment type="subcellular location">
    <subcellularLocation>
        <location evidence="1 7">Cell membrane</location>
        <topology evidence="1 7">Multi-pass membrane protein</topology>
    </subcellularLocation>
</comment>
<dbReference type="Gene3D" id="1.10.3720.10">
    <property type="entry name" value="MetI-like"/>
    <property type="match status" value="1"/>
</dbReference>
<dbReference type="InParanoid" id="A0A212PW21"/>
<dbReference type="PANTHER" id="PTHR32243:SF18">
    <property type="entry name" value="INNER MEMBRANE ABC TRANSPORTER PERMEASE PROTEIN YCJP"/>
    <property type="match status" value="1"/>
</dbReference>
<feature type="transmembrane region" description="Helical" evidence="7">
    <location>
        <begin position="204"/>
        <end position="226"/>
    </location>
</feature>
<keyword evidence="3" id="KW-1003">Cell membrane</keyword>
<dbReference type="SUPFAM" id="SSF161098">
    <property type="entry name" value="MetI-like"/>
    <property type="match status" value="1"/>
</dbReference>
<keyword evidence="10" id="KW-1185">Reference proteome</keyword>
<feature type="transmembrane region" description="Helical" evidence="7">
    <location>
        <begin position="262"/>
        <end position="283"/>
    </location>
</feature>
<evidence type="ECO:0000256" key="5">
    <source>
        <dbReference type="ARBA" id="ARBA00022989"/>
    </source>
</evidence>
<feature type="transmembrane region" description="Helical" evidence="7">
    <location>
        <begin position="129"/>
        <end position="151"/>
    </location>
</feature>
<dbReference type="GO" id="GO:0005886">
    <property type="term" value="C:plasma membrane"/>
    <property type="evidence" value="ECO:0007669"/>
    <property type="project" value="UniProtKB-SubCell"/>
</dbReference>
<dbReference type="OrthoDB" id="61400at2"/>
<keyword evidence="9" id="KW-0762">Sugar transport</keyword>
<dbReference type="PROSITE" id="PS50928">
    <property type="entry name" value="ABC_TM1"/>
    <property type="match status" value="1"/>
</dbReference>
<name>A0A212PW21_9CHLR</name>
<dbReference type="InterPro" id="IPR050901">
    <property type="entry name" value="BP-dep_ABC_trans_perm"/>
</dbReference>
<keyword evidence="4 7" id="KW-0812">Transmembrane</keyword>
<comment type="similarity">
    <text evidence="7">Belongs to the binding-protein-dependent transport system permease family.</text>
</comment>
<evidence type="ECO:0000256" key="4">
    <source>
        <dbReference type="ARBA" id="ARBA00022692"/>
    </source>
</evidence>
<dbReference type="CDD" id="cd06261">
    <property type="entry name" value="TM_PBP2"/>
    <property type="match status" value="1"/>
</dbReference>
<dbReference type="InterPro" id="IPR035906">
    <property type="entry name" value="MetI-like_sf"/>
</dbReference>
<evidence type="ECO:0000256" key="1">
    <source>
        <dbReference type="ARBA" id="ARBA00004651"/>
    </source>
</evidence>
<feature type="transmembrane region" description="Helical" evidence="7">
    <location>
        <begin position="163"/>
        <end position="184"/>
    </location>
</feature>
<dbReference type="RefSeq" id="WP_088569918.1">
    <property type="nucleotide sequence ID" value="NZ_FYEK01000003.1"/>
</dbReference>